<accession>A0ABN8P7F4</accession>
<dbReference type="InterPro" id="IPR003598">
    <property type="entry name" value="Ig_sub2"/>
</dbReference>
<feature type="region of interest" description="Disordered" evidence="2">
    <location>
        <begin position="42"/>
        <end position="101"/>
    </location>
</feature>
<evidence type="ECO:0000256" key="1">
    <source>
        <dbReference type="ARBA" id="ARBA00023319"/>
    </source>
</evidence>
<dbReference type="EMBL" id="CALNXK010000050">
    <property type="protein sequence ID" value="CAH3131716.1"/>
    <property type="molecule type" value="Genomic_DNA"/>
</dbReference>
<name>A0ABN8P7F4_9CNID</name>
<evidence type="ECO:0000313" key="4">
    <source>
        <dbReference type="EMBL" id="CAH3131716.1"/>
    </source>
</evidence>
<dbReference type="PANTHER" id="PTHR10075:SF100">
    <property type="entry name" value="FASCICLIN-2"/>
    <property type="match status" value="1"/>
</dbReference>
<comment type="caution">
    <text evidence="4">The sequence shown here is derived from an EMBL/GenBank/DDBJ whole genome shotgun (WGS) entry which is preliminary data.</text>
</comment>
<reference evidence="4 5" key="1">
    <citation type="submission" date="2022-05" db="EMBL/GenBank/DDBJ databases">
        <authorList>
            <consortium name="Genoscope - CEA"/>
            <person name="William W."/>
        </authorList>
    </citation>
    <scope>NUCLEOTIDE SEQUENCE [LARGE SCALE GENOMIC DNA]</scope>
</reference>
<feature type="non-terminal residue" evidence="4">
    <location>
        <position position="1"/>
    </location>
</feature>
<dbReference type="InterPro" id="IPR007110">
    <property type="entry name" value="Ig-like_dom"/>
</dbReference>
<gene>
    <name evidence="4" type="ORF">PLOB_00036243</name>
</gene>
<dbReference type="InterPro" id="IPR036179">
    <property type="entry name" value="Ig-like_dom_sf"/>
</dbReference>
<dbReference type="SMART" id="SM00408">
    <property type="entry name" value="IGc2"/>
    <property type="match status" value="1"/>
</dbReference>
<protein>
    <recommendedName>
        <fullName evidence="3">Ig-like domain-containing protein</fullName>
    </recommendedName>
</protein>
<dbReference type="InterPro" id="IPR003599">
    <property type="entry name" value="Ig_sub"/>
</dbReference>
<dbReference type="InterPro" id="IPR013783">
    <property type="entry name" value="Ig-like_fold"/>
</dbReference>
<organism evidence="4 5">
    <name type="scientific">Porites lobata</name>
    <dbReference type="NCBI Taxonomy" id="104759"/>
    <lineage>
        <taxon>Eukaryota</taxon>
        <taxon>Metazoa</taxon>
        <taxon>Cnidaria</taxon>
        <taxon>Anthozoa</taxon>
        <taxon>Hexacorallia</taxon>
        <taxon>Scleractinia</taxon>
        <taxon>Fungiina</taxon>
        <taxon>Poritidae</taxon>
        <taxon>Porites</taxon>
    </lineage>
</organism>
<dbReference type="InterPro" id="IPR008160">
    <property type="entry name" value="Collagen"/>
</dbReference>
<feature type="domain" description="Ig-like" evidence="3">
    <location>
        <begin position="105"/>
        <end position="190"/>
    </location>
</feature>
<proteinExistence type="predicted"/>
<dbReference type="Pfam" id="PF01391">
    <property type="entry name" value="Collagen"/>
    <property type="match status" value="1"/>
</dbReference>
<dbReference type="Gene3D" id="2.60.40.10">
    <property type="entry name" value="Immunoglobulins"/>
    <property type="match status" value="1"/>
</dbReference>
<dbReference type="SMART" id="SM00409">
    <property type="entry name" value="IG"/>
    <property type="match status" value="1"/>
</dbReference>
<evidence type="ECO:0000313" key="5">
    <source>
        <dbReference type="Proteomes" id="UP001159405"/>
    </source>
</evidence>
<keyword evidence="1" id="KW-0393">Immunoglobulin domain</keyword>
<dbReference type="PROSITE" id="PS50835">
    <property type="entry name" value="IG_LIKE"/>
    <property type="match status" value="1"/>
</dbReference>
<keyword evidence="5" id="KW-1185">Reference proteome</keyword>
<dbReference type="Pfam" id="PF07679">
    <property type="entry name" value="I-set"/>
    <property type="match status" value="1"/>
</dbReference>
<dbReference type="InterPro" id="IPR013098">
    <property type="entry name" value="Ig_I-set"/>
</dbReference>
<dbReference type="Proteomes" id="UP001159405">
    <property type="component" value="Unassembled WGS sequence"/>
</dbReference>
<dbReference type="PANTHER" id="PTHR10075">
    <property type="entry name" value="BASIGIN RELATED"/>
    <property type="match status" value="1"/>
</dbReference>
<dbReference type="SUPFAM" id="SSF48726">
    <property type="entry name" value="Immunoglobulin"/>
    <property type="match status" value="1"/>
</dbReference>
<evidence type="ECO:0000259" key="3">
    <source>
        <dbReference type="PROSITE" id="PS50835"/>
    </source>
</evidence>
<evidence type="ECO:0000256" key="2">
    <source>
        <dbReference type="SAM" id="MobiDB-lite"/>
    </source>
</evidence>
<sequence length="196" mass="20431">RNRRVADALKNTTRARNTVDMETVLKISKLFSELKPQLCHSNGVTCPPGPPGLPGPKGDKGSRGRRGQKGQTGNRGDQGIGQKGDMGPAGMPGAKGEPGESISAPVVTVFPKTLTVNEGGSASFQCSVSGNPKPAINWSKQNSQSQISRSMASEGKLLLSNVRGSDAGTYNCSAVNILGQAQALVQLIVNGKTFMK</sequence>